<dbReference type="Gene3D" id="1.10.357.10">
    <property type="entry name" value="Tetracycline Repressor, domain 2"/>
    <property type="match status" value="1"/>
</dbReference>
<evidence type="ECO:0000256" key="3">
    <source>
        <dbReference type="ARBA" id="ARBA00023163"/>
    </source>
</evidence>
<organism evidence="6 7">
    <name type="scientific">Pedobacter chitinilyticus</name>
    <dbReference type="NCBI Taxonomy" id="2233776"/>
    <lineage>
        <taxon>Bacteria</taxon>
        <taxon>Pseudomonadati</taxon>
        <taxon>Bacteroidota</taxon>
        <taxon>Sphingobacteriia</taxon>
        <taxon>Sphingobacteriales</taxon>
        <taxon>Sphingobacteriaceae</taxon>
        <taxon>Pedobacter</taxon>
    </lineage>
</organism>
<proteinExistence type="predicted"/>
<dbReference type="InterPro" id="IPR009057">
    <property type="entry name" value="Homeodomain-like_sf"/>
</dbReference>
<dbReference type="EMBL" id="SAYW01000007">
    <property type="protein sequence ID" value="RWU04463.1"/>
    <property type="molecule type" value="Genomic_DNA"/>
</dbReference>
<dbReference type="RefSeq" id="WP_113649055.1">
    <property type="nucleotide sequence ID" value="NZ_QMHN01000007.1"/>
</dbReference>
<keyword evidence="7" id="KW-1185">Reference proteome</keyword>
<keyword evidence="1" id="KW-0805">Transcription regulation</keyword>
<feature type="DNA-binding region" description="H-T-H motif" evidence="4">
    <location>
        <begin position="38"/>
        <end position="57"/>
    </location>
</feature>
<dbReference type="PROSITE" id="PS50977">
    <property type="entry name" value="HTH_TETR_2"/>
    <property type="match status" value="1"/>
</dbReference>
<evidence type="ECO:0000256" key="4">
    <source>
        <dbReference type="PROSITE-ProRule" id="PRU00335"/>
    </source>
</evidence>
<feature type="domain" description="HTH tetR-type" evidence="5">
    <location>
        <begin position="15"/>
        <end position="75"/>
    </location>
</feature>
<dbReference type="GO" id="GO:0003677">
    <property type="term" value="F:DNA binding"/>
    <property type="evidence" value="ECO:0007669"/>
    <property type="project" value="UniProtKB-UniRule"/>
</dbReference>
<evidence type="ECO:0000313" key="7">
    <source>
        <dbReference type="Proteomes" id="UP000284120"/>
    </source>
</evidence>
<dbReference type="InterPro" id="IPR001647">
    <property type="entry name" value="HTH_TetR"/>
</dbReference>
<dbReference type="SUPFAM" id="SSF48498">
    <property type="entry name" value="Tetracyclin repressor-like, C-terminal domain"/>
    <property type="match status" value="1"/>
</dbReference>
<dbReference type="Pfam" id="PF13305">
    <property type="entry name" value="TetR_C_33"/>
    <property type="match status" value="1"/>
</dbReference>
<name>A0A3S3SPP4_9SPHI</name>
<evidence type="ECO:0000313" key="6">
    <source>
        <dbReference type="EMBL" id="RWU04463.1"/>
    </source>
</evidence>
<dbReference type="Pfam" id="PF00440">
    <property type="entry name" value="TetR_N"/>
    <property type="match status" value="1"/>
</dbReference>
<dbReference type="InterPro" id="IPR036271">
    <property type="entry name" value="Tet_transcr_reg_TetR-rel_C_sf"/>
</dbReference>
<evidence type="ECO:0000256" key="2">
    <source>
        <dbReference type="ARBA" id="ARBA00023125"/>
    </source>
</evidence>
<evidence type="ECO:0000256" key="1">
    <source>
        <dbReference type="ARBA" id="ARBA00023015"/>
    </source>
</evidence>
<reference evidence="6 7" key="1">
    <citation type="submission" date="2018-06" db="EMBL/GenBank/DDBJ databases">
        <title>Pedobacter endophyticus sp. nov., an endophytic bacterium isolated from a leaf of Triticum aestivum.</title>
        <authorList>
            <person name="Zhang L."/>
        </authorList>
    </citation>
    <scope>NUCLEOTIDE SEQUENCE [LARGE SCALE GENOMIC DNA]</scope>
    <source>
        <strain evidence="6 7">CM134L-2</strain>
    </source>
</reference>
<gene>
    <name evidence="6" type="ORF">DPV69_19310</name>
</gene>
<dbReference type="PANTHER" id="PTHR43479">
    <property type="entry name" value="ACREF/ENVCD OPERON REPRESSOR-RELATED"/>
    <property type="match status" value="1"/>
</dbReference>
<dbReference type="OrthoDB" id="594604at2"/>
<dbReference type="PANTHER" id="PTHR43479:SF11">
    <property type="entry name" value="ACREF_ENVCD OPERON REPRESSOR-RELATED"/>
    <property type="match status" value="1"/>
</dbReference>
<comment type="caution">
    <text evidence="6">The sequence shown here is derived from an EMBL/GenBank/DDBJ whole genome shotgun (WGS) entry which is preliminary data.</text>
</comment>
<sequence>MSETNTKSKRLKHKEDLRRKILEVAKELFLKHGYDSISIRKIADKIGISPTTIYLYYQDKSDVIYALHQEGFKMLATQFAVLRNVEEPFERLKAMGKSYIEFAMENRDFYELMFIMREPIEFVNKNYACEWEEGGAAFEALLVTVADCKAKGYFKQADLHAMSLYVWATIHGICSLKLQGHLDHVVNAHFPEKEQQLSLEKAFDTLVLNLKSIQ</sequence>
<accession>A0A3S3SPP4</accession>
<dbReference type="InterPro" id="IPR050624">
    <property type="entry name" value="HTH-type_Tx_Regulator"/>
</dbReference>
<dbReference type="InterPro" id="IPR025996">
    <property type="entry name" value="MT1864/Rv1816-like_C"/>
</dbReference>
<keyword evidence="2 4" id="KW-0238">DNA-binding</keyword>
<evidence type="ECO:0000259" key="5">
    <source>
        <dbReference type="PROSITE" id="PS50977"/>
    </source>
</evidence>
<keyword evidence="3" id="KW-0804">Transcription</keyword>
<dbReference type="AlphaFoldDB" id="A0A3S3SPP4"/>
<dbReference type="SUPFAM" id="SSF46689">
    <property type="entry name" value="Homeodomain-like"/>
    <property type="match status" value="1"/>
</dbReference>
<dbReference type="PRINTS" id="PR00455">
    <property type="entry name" value="HTHTETR"/>
</dbReference>
<dbReference type="Proteomes" id="UP000284120">
    <property type="component" value="Unassembled WGS sequence"/>
</dbReference>
<protein>
    <submittedName>
        <fullName evidence="6">TetR/AcrR family transcriptional regulator</fullName>
    </submittedName>
</protein>